<proteinExistence type="predicted"/>
<reference evidence="3 4" key="1">
    <citation type="submission" date="2023-12" db="EMBL/GenBank/DDBJ databases">
        <title>Baltic Sea Cyanobacteria.</title>
        <authorList>
            <person name="Delbaje E."/>
            <person name="Fewer D.P."/>
            <person name="Shishido T.K."/>
        </authorList>
    </citation>
    <scope>NUCLEOTIDE SEQUENCE [LARGE SCALE GENOMIC DNA]</scope>
    <source>
        <strain evidence="3 4">CCNP 1315</strain>
    </source>
</reference>
<gene>
    <name evidence="3" type="ORF">VB854_23305</name>
</gene>
<feature type="transmembrane region" description="Helical" evidence="2">
    <location>
        <begin position="67"/>
        <end position="86"/>
    </location>
</feature>
<feature type="compositionally biased region" description="Polar residues" evidence="1">
    <location>
        <begin position="1"/>
        <end position="27"/>
    </location>
</feature>
<protein>
    <submittedName>
        <fullName evidence="3">SLATT domain-containing protein</fullName>
    </submittedName>
</protein>
<dbReference type="NCBIfam" id="NF033632">
    <property type="entry name" value="SLATT_4"/>
    <property type="match status" value="1"/>
</dbReference>
<evidence type="ECO:0000256" key="2">
    <source>
        <dbReference type="SAM" id="Phobius"/>
    </source>
</evidence>
<dbReference type="Proteomes" id="UP001301728">
    <property type="component" value="Unassembled WGS sequence"/>
</dbReference>
<dbReference type="EMBL" id="JAYGHT010000140">
    <property type="protein sequence ID" value="MEA5521872.1"/>
    <property type="molecule type" value="Genomic_DNA"/>
</dbReference>
<evidence type="ECO:0000313" key="4">
    <source>
        <dbReference type="Proteomes" id="UP001301728"/>
    </source>
</evidence>
<keyword evidence="2" id="KW-0472">Membrane</keyword>
<feature type="transmembrane region" description="Helical" evidence="2">
    <location>
        <begin position="98"/>
        <end position="117"/>
    </location>
</feature>
<comment type="caution">
    <text evidence="3">The sequence shown here is derived from an EMBL/GenBank/DDBJ whole genome shotgun (WGS) entry which is preliminary data.</text>
</comment>
<sequence>MNTNDPDLPNQDTPPISDPAVTSTPPNRDSLVQREDIMARAEDRRNICRILSRAHVLVSIRWSNTHLYIGIPSTVFAALAGVQAIADLGQEKNTWGTIIQIILSILVAGLAPLLTFLNPNERANTHQTASRVYEQIGDRYDAFLLQCLVESRGLKQELDDLVQLNLSYSEEKKPLPLTPEWAFQRAKQEQMIAPFAKEHKSQS</sequence>
<accession>A0ABU5U3W3</accession>
<organism evidence="3 4">
    <name type="scientific">Limnoraphis robusta CCNP1315</name>
    <dbReference type="NCBI Taxonomy" id="3110306"/>
    <lineage>
        <taxon>Bacteria</taxon>
        <taxon>Bacillati</taxon>
        <taxon>Cyanobacteriota</taxon>
        <taxon>Cyanophyceae</taxon>
        <taxon>Oscillatoriophycideae</taxon>
        <taxon>Oscillatoriales</taxon>
        <taxon>Sirenicapillariaceae</taxon>
        <taxon>Limnoraphis</taxon>
    </lineage>
</organism>
<evidence type="ECO:0000256" key="1">
    <source>
        <dbReference type="SAM" id="MobiDB-lite"/>
    </source>
</evidence>
<keyword evidence="2" id="KW-1133">Transmembrane helix</keyword>
<evidence type="ECO:0000313" key="3">
    <source>
        <dbReference type="EMBL" id="MEA5521872.1"/>
    </source>
</evidence>
<feature type="region of interest" description="Disordered" evidence="1">
    <location>
        <begin position="1"/>
        <end position="30"/>
    </location>
</feature>
<keyword evidence="4" id="KW-1185">Reference proteome</keyword>
<keyword evidence="2" id="KW-0812">Transmembrane</keyword>
<name>A0ABU5U3W3_9CYAN</name>